<protein>
    <submittedName>
        <fullName evidence="1">Uncharacterized protein</fullName>
    </submittedName>
</protein>
<gene>
    <name evidence="1" type="ORF">AMON00008_LOCUS24553</name>
</gene>
<name>A0A7S4QRH9_9DINO</name>
<proteinExistence type="predicted"/>
<accession>A0A7S4QRH9</accession>
<organism evidence="1">
    <name type="scientific">Alexandrium monilatum</name>
    <dbReference type="NCBI Taxonomy" id="311494"/>
    <lineage>
        <taxon>Eukaryota</taxon>
        <taxon>Sar</taxon>
        <taxon>Alveolata</taxon>
        <taxon>Dinophyceae</taxon>
        <taxon>Gonyaulacales</taxon>
        <taxon>Pyrocystaceae</taxon>
        <taxon>Alexandrium</taxon>
    </lineage>
</organism>
<evidence type="ECO:0000313" key="1">
    <source>
        <dbReference type="EMBL" id="CAE4591699.1"/>
    </source>
</evidence>
<dbReference type="EMBL" id="HBNR01035740">
    <property type="protein sequence ID" value="CAE4591699.1"/>
    <property type="molecule type" value="Transcribed_RNA"/>
</dbReference>
<reference evidence="1" key="1">
    <citation type="submission" date="2021-01" db="EMBL/GenBank/DDBJ databases">
        <authorList>
            <person name="Corre E."/>
            <person name="Pelletier E."/>
            <person name="Niang G."/>
            <person name="Scheremetjew M."/>
            <person name="Finn R."/>
            <person name="Kale V."/>
            <person name="Holt S."/>
            <person name="Cochrane G."/>
            <person name="Meng A."/>
            <person name="Brown T."/>
            <person name="Cohen L."/>
        </authorList>
    </citation>
    <scope>NUCLEOTIDE SEQUENCE</scope>
    <source>
        <strain evidence="1">CCMP3105</strain>
    </source>
</reference>
<sequence>MGRNSCSCCCIRASSPGHIAHRRRLLLEVEEEGDVADVAASSRPAPKRARTADDVVDATPCTLHCLLTVRPTGPLDFGGRLAELLWGVHFEYSAPIEYLMLCFRPSEEERKRQIGVRRIERPELHALLRCSRSVRVGTLAAAKARRRTIEPEATAPQRETSQTICDSLRQRYPKSWAAARGCCGPKAWDEVDSTSAVSVA</sequence>
<dbReference type="AlphaFoldDB" id="A0A7S4QRH9"/>